<dbReference type="EMBL" id="JAMZNK010000004">
    <property type="protein sequence ID" value="MDA6068675.1"/>
    <property type="molecule type" value="Genomic_DNA"/>
</dbReference>
<proteinExistence type="predicted"/>
<evidence type="ECO:0000313" key="1">
    <source>
        <dbReference type="EMBL" id="MDA6068675.1"/>
    </source>
</evidence>
<evidence type="ECO:0000313" key="2">
    <source>
        <dbReference type="Proteomes" id="UP001212170"/>
    </source>
</evidence>
<name>A0ABT4W7Y8_9FLAO</name>
<protein>
    <submittedName>
        <fullName evidence="1">XRE family transcriptional regulator</fullName>
    </submittedName>
</protein>
<comment type="caution">
    <text evidence="1">The sequence shown here is derived from an EMBL/GenBank/DDBJ whole genome shotgun (WGS) entry which is preliminary data.</text>
</comment>
<sequence>MDKNISCIKERIMQYAEFKGLVKDKFIEDLGMTIGSFKGKQKLSSVNSDFLDSLLSKYPEINMEWLLSGSGSMQKETTIKKDNDIDTVVKLNSNSLVDEILIEAKLFDDSQDPEILKNSNGNKYFVYPDGTIRIEVIKIPFSAHASYVECYNDEIALKEEFSSMVFKVDHIGRGNYVGFESIGESMWNGGGYDTPSGAEMLGREVGKHLWTNGFHKTKYGFVIISKEGIWHKDITDLKENGEITLSSRNPESVPFDYPLNNIMQIFHVIKRSF</sequence>
<gene>
    <name evidence="1" type="ORF">NJT12_03490</name>
</gene>
<dbReference type="RefSeq" id="WP_271334543.1">
    <property type="nucleotide sequence ID" value="NZ_JAMZNK010000004.1"/>
</dbReference>
<dbReference type="Proteomes" id="UP001212170">
    <property type="component" value="Unassembled WGS sequence"/>
</dbReference>
<organism evidence="1 2">
    <name type="scientific">Flavobacterium azizsancarii</name>
    <dbReference type="NCBI Taxonomy" id="2961580"/>
    <lineage>
        <taxon>Bacteria</taxon>
        <taxon>Pseudomonadati</taxon>
        <taxon>Bacteroidota</taxon>
        <taxon>Flavobacteriia</taxon>
        <taxon>Flavobacteriales</taxon>
        <taxon>Flavobacteriaceae</taxon>
        <taxon>Flavobacterium</taxon>
    </lineage>
</organism>
<accession>A0ABT4W7Y8</accession>
<keyword evidence="2" id="KW-1185">Reference proteome</keyword>
<reference evidence="1 2" key="1">
    <citation type="journal article" date="2023" name="Chemosphere">
        <title>Whole genome analysis of Flavobacterium aziz-sancarii sp. nov., isolated from Ardley Island (Antarctica), revealed a rich resistome and bioremediation potential.</title>
        <authorList>
            <person name="Otur C."/>
            <person name="Okay S."/>
            <person name="Kurt-Kizildogan A."/>
        </authorList>
    </citation>
    <scope>NUCLEOTIDE SEQUENCE [LARGE SCALE GENOMIC DNA]</scope>
    <source>
        <strain evidence="1 2">AC</strain>
    </source>
</reference>